<sequence length="148" mass="15507">MVWTQRAAVAALAAMALTGCSANSDRGESTPDSCDGGPGVPTAVTAMEILLEAASQSDVAMACTVTTGTPEGKNLGRELEKLRISAEERGITAENVRIVKNGDAEFEAGSYTLGGGSGIELEPLTLQIVQQKDMGYRVLFLVPEEFNL</sequence>
<dbReference type="Proteomes" id="UP001296993">
    <property type="component" value="Unassembled WGS sequence"/>
</dbReference>
<accession>A0ABS4XJB2</accession>
<name>A0ABS4XJB2_9MICC</name>
<feature type="chain" id="PRO_5047251569" description="Lipoprotein" evidence="1">
    <location>
        <begin position="23"/>
        <end position="148"/>
    </location>
</feature>
<evidence type="ECO:0000313" key="2">
    <source>
        <dbReference type="EMBL" id="MBP2388542.1"/>
    </source>
</evidence>
<evidence type="ECO:0000256" key="1">
    <source>
        <dbReference type="SAM" id="SignalP"/>
    </source>
</evidence>
<dbReference type="PROSITE" id="PS51257">
    <property type="entry name" value="PROKAR_LIPOPROTEIN"/>
    <property type="match status" value="1"/>
</dbReference>
<feature type="signal peptide" evidence="1">
    <location>
        <begin position="1"/>
        <end position="22"/>
    </location>
</feature>
<reference evidence="2 3" key="1">
    <citation type="submission" date="2021-03" db="EMBL/GenBank/DDBJ databases">
        <title>Sequencing the genomes of 1000 actinobacteria strains.</title>
        <authorList>
            <person name="Klenk H.-P."/>
        </authorList>
    </citation>
    <scope>NUCLEOTIDE SEQUENCE [LARGE SCALE GENOMIC DNA]</scope>
    <source>
        <strain evidence="2 3">DSM 15797</strain>
    </source>
</reference>
<keyword evidence="1" id="KW-0732">Signal</keyword>
<dbReference type="EMBL" id="JAGIOF010000004">
    <property type="protein sequence ID" value="MBP2388542.1"/>
    <property type="molecule type" value="Genomic_DNA"/>
</dbReference>
<gene>
    <name evidence="2" type="ORF">JOF47_004115</name>
</gene>
<evidence type="ECO:0008006" key="4">
    <source>
        <dbReference type="Google" id="ProtNLM"/>
    </source>
</evidence>
<evidence type="ECO:0000313" key="3">
    <source>
        <dbReference type="Proteomes" id="UP001296993"/>
    </source>
</evidence>
<keyword evidence="3" id="KW-1185">Reference proteome</keyword>
<protein>
    <recommendedName>
        <fullName evidence="4">Lipoprotein</fullName>
    </recommendedName>
</protein>
<proteinExistence type="predicted"/>
<organism evidence="2 3">
    <name type="scientific">Paeniglutamicibacter kerguelensis</name>
    <dbReference type="NCBI Taxonomy" id="254788"/>
    <lineage>
        <taxon>Bacteria</taxon>
        <taxon>Bacillati</taxon>
        <taxon>Actinomycetota</taxon>
        <taxon>Actinomycetes</taxon>
        <taxon>Micrococcales</taxon>
        <taxon>Micrococcaceae</taxon>
        <taxon>Paeniglutamicibacter</taxon>
    </lineage>
</organism>
<dbReference type="RefSeq" id="WP_210002234.1">
    <property type="nucleotide sequence ID" value="NZ_BAAAJY010000004.1"/>
</dbReference>
<comment type="caution">
    <text evidence="2">The sequence shown here is derived from an EMBL/GenBank/DDBJ whole genome shotgun (WGS) entry which is preliminary data.</text>
</comment>